<gene>
    <name evidence="1" type="ORF">DFW101_0313</name>
</gene>
<keyword evidence="2" id="KW-1185">Reference proteome</keyword>
<dbReference type="HOGENOM" id="CLU_392669_0_0_7"/>
<protein>
    <submittedName>
        <fullName evidence="1">Uncharacterized protein</fullName>
    </submittedName>
</protein>
<evidence type="ECO:0000313" key="1">
    <source>
        <dbReference type="EMBL" id="EHJ46330.1"/>
    </source>
</evidence>
<organism evidence="1 2">
    <name type="scientific">Solidesulfovibrio carbinoliphilus subsp. oakridgensis</name>
    <dbReference type="NCBI Taxonomy" id="694327"/>
    <lineage>
        <taxon>Bacteria</taxon>
        <taxon>Pseudomonadati</taxon>
        <taxon>Thermodesulfobacteriota</taxon>
        <taxon>Desulfovibrionia</taxon>
        <taxon>Desulfovibrionales</taxon>
        <taxon>Desulfovibrionaceae</taxon>
        <taxon>Solidesulfovibrio</taxon>
    </lineage>
</organism>
<dbReference type="SUPFAM" id="SSF50939">
    <property type="entry name" value="Sialidases"/>
    <property type="match status" value="1"/>
</dbReference>
<dbReference type="AlphaFoldDB" id="G7QD24"/>
<accession>G7QD24</accession>
<dbReference type="STRING" id="694327.DFW101_0313"/>
<dbReference type="Proteomes" id="UP000004662">
    <property type="component" value="Chromosome"/>
</dbReference>
<proteinExistence type="predicted"/>
<reference evidence="2" key="1">
    <citation type="journal article" date="2015" name="Genome Announc.">
        <title>High-Quality Draft Genome Sequence of Desulfovibrio carbinoliphilus FW-101-2B, an Organic Acid-Oxidizing Sulfate-Reducing Bacterium Isolated from Uranium(VI)-Contaminated Groundwater.</title>
        <authorList>
            <person name="Ramsay B.D."/>
            <person name="Hwang C."/>
            <person name="Woo H.L."/>
            <person name="Carroll S.L."/>
            <person name="Lucas S."/>
            <person name="Han J."/>
            <person name="Lapidus A.L."/>
            <person name="Cheng J.F."/>
            <person name="Goodwin L.A."/>
            <person name="Pitluck S."/>
            <person name="Peters L."/>
            <person name="Chertkov O."/>
            <person name="Held B."/>
            <person name="Detter J.C."/>
            <person name="Han C.S."/>
            <person name="Tapia R."/>
            <person name="Land M.L."/>
            <person name="Hauser L.J."/>
            <person name="Kyrpides N.C."/>
            <person name="Ivanova N.N."/>
            <person name="Mikhailova N."/>
            <person name="Pagani I."/>
            <person name="Woyke T."/>
            <person name="Arkin A.P."/>
            <person name="Dehal P."/>
            <person name="Chivian D."/>
            <person name="Criddle C.S."/>
            <person name="Wu W."/>
            <person name="Chakraborty R."/>
            <person name="Hazen T.C."/>
            <person name="Fields M.W."/>
        </authorList>
    </citation>
    <scope>NUCLEOTIDE SEQUENCE [LARGE SCALE GENOMIC DNA]</scope>
    <source>
        <strain evidence="2">FW-101-2B</strain>
    </source>
</reference>
<dbReference type="EMBL" id="CM001368">
    <property type="protein sequence ID" value="EHJ46330.1"/>
    <property type="molecule type" value="Genomic_DNA"/>
</dbReference>
<name>G7QD24_9BACT</name>
<dbReference type="RefSeq" id="WP_009179777.1">
    <property type="nucleotide sequence ID" value="NZ_CM001368.1"/>
</dbReference>
<evidence type="ECO:0000313" key="2">
    <source>
        <dbReference type="Proteomes" id="UP000004662"/>
    </source>
</evidence>
<dbReference type="InterPro" id="IPR036278">
    <property type="entry name" value="Sialidase_sf"/>
</dbReference>
<sequence length="702" mass="75599">MGRNNSDIQNLGGSLGAAMSLPIGSIVELASSSPLVEDTYLLCAGGVVNKADWPGLENYVPPFTSVSSLSPTDPQKIFPFLYPIGLEFFNNFYWMLNPYALSKSADGVNWQVVLRPSSGKSFTKFKISGDNTKLIVVCTDYFQYSDDGNSWQTCATTLTDVDFNGSRWVKVSGTGAYYSDDLANWTASTAFSYTKTAIIYFSPSSRWIISTKRGSTQTGCFLYGTDGITFSESTAINSTYGSSFYKMRRVKDYIFCSSDNQDGTYYFSVFSADGVSWSQLPTYRYVDAVYANGLYYVAQKTTDSVSILIKSGTSIQSASTLVASLSRQGSYVNSEHYTTYGRLAANPTTGDLLFSDKHCIMKRIGGTISNMEISPVAVSEDLTPEGKHGFSSGRINGILGLHFIDFSQGLFTLNAGIFTSNCYNMAFDKVFAGNSPHFWCGGMDASKYYAYAMKITVQNNNCILTPGNQCGDTTAGYLMGIKTPAPGRYVLGKCFGANSMDFYCADTVTNTQIAAGSNYGSDPRLSIADGICSAGPYQLNGSTPSLFSGLGTTNRSTGAITNLSQTMAVLSTIVNGTAIYATTSLLYRPGEWGLSDMTSAGPAPGAMAELNQCTAGYFIIGQSGSLFSADGYNWMPIAFKKPASDNNAVAIPISYTDGKLFMFDGVGTMSVFTVSDYDPQTQIQLPNIKSTKPGVNCYLKAA</sequence>